<accession>A0AAV7AZB3</accession>
<organism evidence="1 2">
    <name type="scientific">Engystomops pustulosus</name>
    <name type="common">Tungara frog</name>
    <name type="synonym">Physalaemus pustulosus</name>
    <dbReference type="NCBI Taxonomy" id="76066"/>
    <lineage>
        <taxon>Eukaryota</taxon>
        <taxon>Metazoa</taxon>
        <taxon>Chordata</taxon>
        <taxon>Craniata</taxon>
        <taxon>Vertebrata</taxon>
        <taxon>Euteleostomi</taxon>
        <taxon>Amphibia</taxon>
        <taxon>Batrachia</taxon>
        <taxon>Anura</taxon>
        <taxon>Neobatrachia</taxon>
        <taxon>Hyloidea</taxon>
        <taxon>Leptodactylidae</taxon>
        <taxon>Leiuperinae</taxon>
        <taxon>Engystomops</taxon>
    </lineage>
</organism>
<name>A0AAV7AZB3_ENGPU</name>
<gene>
    <name evidence="1" type="ORF">GDO81_016081</name>
</gene>
<dbReference type="Proteomes" id="UP000824782">
    <property type="component" value="Unassembled WGS sequence"/>
</dbReference>
<evidence type="ECO:0000313" key="2">
    <source>
        <dbReference type="Proteomes" id="UP000824782"/>
    </source>
</evidence>
<dbReference type="EMBL" id="WNYA01000007">
    <property type="protein sequence ID" value="KAG8563443.1"/>
    <property type="molecule type" value="Genomic_DNA"/>
</dbReference>
<keyword evidence="2" id="KW-1185">Reference proteome</keyword>
<protein>
    <submittedName>
        <fullName evidence="1">Uncharacterized protein</fullName>
    </submittedName>
</protein>
<proteinExistence type="predicted"/>
<reference evidence="1" key="1">
    <citation type="thesis" date="2020" institute="ProQuest LLC" country="789 East Eisenhower Parkway, Ann Arbor, MI, USA">
        <title>Comparative Genomics and Chromosome Evolution.</title>
        <authorList>
            <person name="Mudd A.B."/>
        </authorList>
    </citation>
    <scope>NUCLEOTIDE SEQUENCE</scope>
    <source>
        <strain evidence="1">237g6f4</strain>
        <tissue evidence="1">Blood</tissue>
    </source>
</reference>
<dbReference type="AlphaFoldDB" id="A0AAV7AZB3"/>
<sequence>MRIPDPETEAYKDLYEGYSWLQLPATPQPAVLQGVTHVSAPSTVIVSTGTIAIHGPSLVQRNTPVASPVVSVKGFSRVFHGRRSG</sequence>
<evidence type="ECO:0000313" key="1">
    <source>
        <dbReference type="EMBL" id="KAG8563443.1"/>
    </source>
</evidence>
<comment type="caution">
    <text evidence="1">The sequence shown here is derived from an EMBL/GenBank/DDBJ whole genome shotgun (WGS) entry which is preliminary data.</text>
</comment>